<protein>
    <submittedName>
        <fullName evidence="12">ABC transporter ATP-binding protein</fullName>
    </submittedName>
</protein>
<dbReference type="InterPro" id="IPR003439">
    <property type="entry name" value="ABC_transporter-like_ATP-bd"/>
</dbReference>
<dbReference type="PROSITE" id="PS00211">
    <property type="entry name" value="ABC_TRANSPORTER_1"/>
    <property type="match status" value="1"/>
</dbReference>
<comment type="caution">
    <text evidence="12">The sequence shown here is derived from an EMBL/GenBank/DDBJ whole genome shotgun (WGS) entry which is preliminary data.</text>
</comment>
<feature type="transmembrane region" description="Helical" evidence="9">
    <location>
        <begin position="163"/>
        <end position="189"/>
    </location>
</feature>
<keyword evidence="5" id="KW-0547">Nucleotide-binding</keyword>
<keyword evidence="3" id="KW-1003">Cell membrane</keyword>
<dbReference type="GO" id="GO:0005524">
    <property type="term" value="F:ATP binding"/>
    <property type="evidence" value="ECO:0007669"/>
    <property type="project" value="UniProtKB-KW"/>
</dbReference>
<sequence length="605" mass="68505">MTSFRSWLEPVREYTKALFRALRLLWTAAPRETVFMAIAILLQGLVPALSIWISKLVVDTVAAALTQNENLEQVSVVILVAGWIGALLLELLLNPWVEAAQGNINDKLTAHISLLLMRKADTFADLSRFEDSEFYDELQLLQKEVSYQPLNLLQNLSGGTQSLITLVAMIVLLIPLGLWIPLVIAIAAIPQVVVSFQYEKQIWLTLFENSPQARRMQYCTSVMLTDTHAKEVRLFKLGSFFISMYLRAFQSLYQSMRHLRVKQALWTSSLAVMSTLGNGFAFYWVVQQAFKRQISPGSVLLFIESLAQLQRNLEEFVKAFLELYETMLYMQQFFNFLDSTLPMKPCVPGKLVPNPIRSGITFEKVHFRYPDNRLALRDISFTLYPNQTVAIVGENGAGKSTLVKLLARLYDPTEGVILVDGIDLRELNLDEWRQQIAAVFQDFGRYAITLGENIALGNLKALEQPELLKHAIAKAGIVELVEKFSTKENTPLGKQFGGTELSGGEWQKLALCRAFVRKAQILILDEPTAALDPRSEYEIYHHFVELAEGKTTLLITHRLASIRMADRILVLKAGRLIEEGTHQELLQRQGEYATLWSMQAKQYSA</sequence>
<keyword evidence="8 9" id="KW-0472">Membrane</keyword>
<dbReference type="GO" id="GO:0016887">
    <property type="term" value="F:ATP hydrolysis activity"/>
    <property type="evidence" value="ECO:0007669"/>
    <property type="project" value="InterPro"/>
</dbReference>
<dbReference type="SMART" id="SM00382">
    <property type="entry name" value="AAA"/>
    <property type="match status" value="1"/>
</dbReference>
<dbReference type="InterPro" id="IPR027417">
    <property type="entry name" value="P-loop_NTPase"/>
</dbReference>
<dbReference type="InterPro" id="IPR039421">
    <property type="entry name" value="Type_1_exporter"/>
</dbReference>
<dbReference type="Pfam" id="PF00005">
    <property type="entry name" value="ABC_tran"/>
    <property type="match status" value="1"/>
</dbReference>
<dbReference type="Gene3D" id="1.20.1560.10">
    <property type="entry name" value="ABC transporter type 1, transmembrane domain"/>
    <property type="match status" value="1"/>
</dbReference>
<evidence type="ECO:0000256" key="4">
    <source>
        <dbReference type="ARBA" id="ARBA00022692"/>
    </source>
</evidence>
<dbReference type="GO" id="GO:0005886">
    <property type="term" value="C:plasma membrane"/>
    <property type="evidence" value="ECO:0007669"/>
    <property type="project" value="UniProtKB-SubCell"/>
</dbReference>
<keyword evidence="2" id="KW-0813">Transport</keyword>
<dbReference type="InterPro" id="IPR003593">
    <property type="entry name" value="AAA+_ATPase"/>
</dbReference>
<accession>A0AA40SYI5</accession>
<evidence type="ECO:0000256" key="1">
    <source>
        <dbReference type="ARBA" id="ARBA00004651"/>
    </source>
</evidence>
<evidence type="ECO:0000256" key="6">
    <source>
        <dbReference type="ARBA" id="ARBA00022840"/>
    </source>
</evidence>
<evidence type="ECO:0000256" key="2">
    <source>
        <dbReference type="ARBA" id="ARBA00022448"/>
    </source>
</evidence>
<dbReference type="InterPro" id="IPR017871">
    <property type="entry name" value="ABC_transporter-like_CS"/>
</dbReference>
<feature type="transmembrane region" description="Helical" evidence="9">
    <location>
        <begin position="33"/>
        <end position="53"/>
    </location>
</feature>
<keyword evidence="6 12" id="KW-0067">ATP-binding</keyword>
<evidence type="ECO:0000313" key="12">
    <source>
        <dbReference type="EMBL" id="MBD6617651.1"/>
    </source>
</evidence>
<dbReference type="Gene3D" id="3.40.50.300">
    <property type="entry name" value="P-loop containing nucleotide triphosphate hydrolases"/>
    <property type="match status" value="1"/>
</dbReference>
<dbReference type="InterPro" id="IPR036640">
    <property type="entry name" value="ABC1_TM_sf"/>
</dbReference>
<dbReference type="SUPFAM" id="SSF90123">
    <property type="entry name" value="ABC transporter transmembrane region"/>
    <property type="match status" value="1"/>
</dbReference>
<dbReference type="PROSITE" id="PS50929">
    <property type="entry name" value="ABC_TM1F"/>
    <property type="match status" value="1"/>
</dbReference>
<dbReference type="AlphaFoldDB" id="A0AA40SYI5"/>
<dbReference type="SUPFAM" id="SSF52540">
    <property type="entry name" value="P-loop containing nucleoside triphosphate hydrolases"/>
    <property type="match status" value="1"/>
</dbReference>
<feature type="domain" description="ABC transporter" evidence="10">
    <location>
        <begin position="360"/>
        <end position="598"/>
    </location>
</feature>
<keyword evidence="13" id="KW-1185">Reference proteome</keyword>
<evidence type="ECO:0000256" key="9">
    <source>
        <dbReference type="SAM" id="Phobius"/>
    </source>
</evidence>
<evidence type="ECO:0000256" key="3">
    <source>
        <dbReference type="ARBA" id="ARBA00022475"/>
    </source>
</evidence>
<name>A0AA40SYI5_9NOST</name>
<feature type="transmembrane region" description="Helical" evidence="9">
    <location>
        <begin position="265"/>
        <end position="286"/>
    </location>
</feature>
<evidence type="ECO:0000259" key="10">
    <source>
        <dbReference type="PROSITE" id="PS50893"/>
    </source>
</evidence>
<proteinExistence type="predicted"/>
<dbReference type="PANTHER" id="PTHR43394">
    <property type="entry name" value="ATP-DEPENDENT PERMEASE MDL1, MITOCHONDRIAL"/>
    <property type="match status" value="1"/>
</dbReference>
<gene>
    <name evidence="12" type="ORF">FNW02_17910</name>
</gene>
<evidence type="ECO:0000256" key="7">
    <source>
        <dbReference type="ARBA" id="ARBA00022989"/>
    </source>
</evidence>
<evidence type="ECO:0000313" key="13">
    <source>
        <dbReference type="Proteomes" id="UP001165986"/>
    </source>
</evidence>
<dbReference type="InterPro" id="IPR011527">
    <property type="entry name" value="ABC1_TM_dom"/>
</dbReference>
<dbReference type="GO" id="GO:0015421">
    <property type="term" value="F:ABC-type oligopeptide transporter activity"/>
    <property type="evidence" value="ECO:0007669"/>
    <property type="project" value="TreeGrafter"/>
</dbReference>
<evidence type="ECO:0000259" key="11">
    <source>
        <dbReference type="PROSITE" id="PS50929"/>
    </source>
</evidence>
<evidence type="ECO:0000256" key="8">
    <source>
        <dbReference type="ARBA" id="ARBA00023136"/>
    </source>
</evidence>
<dbReference type="EMBL" id="VJXY01000019">
    <property type="protein sequence ID" value="MBD6617651.1"/>
    <property type="molecule type" value="Genomic_DNA"/>
</dbReference>
<reference evidence="12" key="1">
    <citation type="submission" date="2019-07" db="EMBL/GenBank/DDBJ databases">
        <title>Toxilogical consequences of a new and cryptic species of cyanobacteria (Komarekiella delphini-convector) recovered from the epidermis of a bottlenose dolphin and 1500 ft. in the air.</title>
        <authorList>
            <person name="Brown A.O."/>
            <person name="Dvorak P."/>
            <person name="Villanueva C.D."/>
            <person name="Foss A.J."/>
            <person name="Garvey A.D."/>
            <person name="Gibson Q.A."/>
            <person name="Johansen J.R."/>
            <person name="Casamatta D.A."/>
        </authorList>
    </citation>
    <scope>NUCLEOTIDE SEQUENCE</scope>
    <source>
        <strain evidence="12">SJRDD-AB1</strain>
    </source>
</reference>
<evidence type="ECO:0000256" key="5">
    <source>
        <dbReference type="ARBA" id="ARBA00022741"/>
    </source>
</evidence>
<dbReference type="PANTHER" id="PTHR43394:SF1">
    <property type="entry name" value="ATP-BINDING CASSETTE SUB-FAMILY B MEMBER 10, MITOCHONDRIAL"/>
    <property type="match status" value="1"/>
</dbReference>
<feature type="transmembrane region" description="Helical" evidence="9">
    <location>
        <begin position="73"/>
        <end position="93"/>
    </location>
</feature>
<dbReference type="FunFam" id="3.40.50.300:FF:000221">
    <property type="entry name" value="Multidrug ABC transporter ATP-binding protein"/>
    <property type="match status" value="1"/>
</dbReference>
<keyword evidence="7 9" id="KW-1133">Transmembrane helix</keyword>
<keyword evidence="4 9" id="KW-0812">Transmembrane</keyword>
<organism evidence="12 13">
    <name type="scientific">Komarekiella delphini-convector SJRDD-AB1</name>
    <dbReference type="NCBI Taxonomy" id="2593771"/>
    <lineage>
        <taxon>Bacteria</taxon>
        <taxon>Bacillati</taxon>
        <taxon>Cyanobacteriota</taxon>
        <taxon>Cyanophyceae</taxon>
        <taxon>Nostocales</taxon>
        <taxon>Nostocaceae</taxon>
        <taxon>Komarekiella</taxon>
        <taxon>Komarekiella delphini-convector</taxon>
    </lineage>
</organism>
<dbReference type="Proteomes" id="UP001165986">
    <property type="component" value="Unassembled WGS sequence"/>
</dbReference>
<dbReference type="PROSITE" id="PS50893">
    <property type="entry name" value="ABC_TRANSPORTER_2"/>
    <property type="match status" value="1"/>
</dbReference>
<comment type="subcellular location">
    <subcellularLocation>
        <location evidence="1">Cell membrane</location>
        <topology evidence="1">Multi-pass membrane protein</topology>
    </subcellularLocation>
</comment>
<feature type="domain" description="ABC transmembrane type-1" evidence="11">
    <location>
        <begin position="34"/>
        <end position="325"/>
    </location>
</feature>